<dbReference type="Pfam" id="PF00575">
    <property type="entry name" value="S1"/>
    <property type="match status" value="6"/>
</dbReference>
<dbReference type="InterPro" id="IPR035104">
    <property type="entry name" value="Ribosomal_protein_S1-like"/>
</dbReference>
<dbReference type="GO" id="GO:0022627">
    <property type="term" value="C:cytosolic small ribosomal subunit"/>
    <property type="evidence" value="ECO:0007669"/>
    <property type="project" value="TreeGrafter"/>
</dbReference>
<dbReference type="AlphaFoldDB" id="A0A2N5ZDX9"/>
<dbReference type="InterPro" id="IPR012340">
    <property type="entry name" value="NA-bd_OB-fold"/>
</dbReference>
<feature type="domain" description="S1 motif" evidence="9">
    <location>
        <begin position="188"/>
        <end position="256"/>
    </location>
</feature>
<dbReference type="Proteomes" id="UP000234857">
    <property type="component" value="Unassembled WGS sequence"/>
</dbReference>
<dbReference type="PANTHER" id="PTHR10724:SF7">
    <property type="entry name" value="SMALL RIBOSOMAL SUBUNIT PROTEIN BS1C"/>
    <property type="match status" value="1"/>
</dbReference>
<proteinExistence type="inferred from homology"/>
<evidence type="ECO:0000313" key="11">
    <source>
        <dbReference type="Proteomes" id="UP000234857"/>
    </source>
</evidence>
<comment type="function">
    <text evidence="6">Binds mRNA; thus facilitating recognition of the initiation point. It is needed to translate mRNA with a short Shine-Dalgarno (SD) purine-rich sequence.</text>
</comment>
<dbReference type="SUPFAM" id="SSF50249">
    <property type="entry name" value="Nucleic acid-binding proteins"/>
    <property type="match status" value="7"/>
</dbReference>
<comment type="caution">
    <text evidence="10">The sequence shown here is derived from an EMBL/GenBank/DDBJ whole genome shotgun (WGS) entry which is preliminary data.</text>
</comment>
<dbReference type="FunFam" id="2.40.50.140:FF:000103">
    <property type="entry name" value="protein RRP5 homolog"/>
    <property type="match status" value="3"/>
</dbReference>
<keyword evidence="3" id="KW-0694">RNA-binding</keyword>
<protein>
    <recommendedName>
        <fullName evidence="7">Small ribosomal subunit protein bS1</fullName>
    </recommendedName>
    <alternativeName>
        <fullName evidence="8">30S ribosomal protein S1</fullName>
    </alternativeName>
</protein>
<evidence type="ECO:0000256" key="4">
    <source>
        <dbReference type="ARBA" id="ARBA00022980"/>
    </source>
</evidence>
<evidence type="ECO:0000256" key="1">
    <source>
        <dbReference type="ARBA" id="ARBA00006767"/>
    </source>
</evidence>
<evidence type="ECO:0000256" key="3">
    <source>
        <dbReference type="ARBA" id="ARBA00022884"/>
    </source>
</evidence>
<dbReference type="InterPro" id="IPR003029">
    <property type="entry name" value="S1_domain"/>
</dbReference>
<reference evidence="10 11" key="1">
    <citation type="submission" date="2017-11" db="EMBL/GenBank/DDBJ databases">
        <title>Genome-resolved metagenomics identifies genetic mobility, metabolic interactions, and unexpected diversity in perchlorate-reducing communities.</title>
        <authorList>
            <person name="Barnum T.P."/>
            <person name="Figueroa I.A."/>
            <person name="Carlstrom C.I."/>
            <person name="Lucas L.N."/>
            <person name="Engelbrektson A.L."/>
            <person name="Coates J.D."/>
        </authorList>
    </citation>
    <scope>NUCLEOTIDE SEQUENCE [LARGE SCALE GENOMIC DNA]</scope>
    <source>
        <strain evidence="10">BM706</strain>
    </source>
</reference>
<evidence type="ECO:0000256" key="6">
    <source>
        <dbReference type="ARBA" id="ARBA00025604"/>
    </source>
</evidence>
<feature type="domain" description="S1 motif" evidence="9">
    <location>
        <begin position="446"/>
        <end position="516"/>
    </location>
</feature>
<dbReference type="CDD" id="cd05687">
    <property type="entry name" value="S1_RPS1_repeat_ec1_hs1"/>
    <property type="match status" value="1"/>
</dbReference>
<name>A0A2N5ZDX9_MUIH1</name>
<evidence type="ECO:0000256" key="2">
    <source>
        <dbReference type="ARBA" id="ARBA00022737"/>
    </source>
</evidence>
<accession>A0A2N5ZDX9</accession>
<keyword evidence="2" id="KW-0677">Repeat</keyword>
<keyword evidence="5" id="KW-0687">Ribonucleoprotein</keyword>
<sequence>MVMTDDKIMMEEALKEFENISNGNIVKGTVVNMTAEEVFVDIGYKSEGVIPLKEFQGIEQTPKVGDEIKVLVKRLDDPRGNVRVSYRDAISKAVWEEIIDAEKNNTPLEFKITGKNKGGYEAKYKGIVDCFMPRSQVAEREDVMGMTLKAVILEMNRKNKKVVISSRKLADEKKEQAFEDIFSDKNEGDLVRGKVSRLKDFGAFVDFGGVEGLLHVKDMSWGRINKVEDFIHVGDEIEALILSINKEKKKISLGLKQKTPEPWTIVPEKYNEGDVIDGVVKNLTDYGAFVEIIPGLEGLLHVSDISWKKVGKPSQVLKPGENVKVKILSINNEEKKISLGIRQLTSDPWEKLPQLYPVDTIVEGKVAKIIDSGIFVAFPNDIEGFVHISDLSWNTKIGHPSEIVQDGQEVKVKVLEIDPEKRRFKLGLKQLTPDPWQEVAKKFSENQVVHGKVNNLTKFGAFISLDDGIEGLLHVSDLSWTKKVDNPQDMLKKGDDIKVKILSIEPEKRRISLGLKQLEGDPWQDIYEKYPKNSIIEGKVVSIMKYGIFVEIADGVEGLVHVSDFSWTERVKDPSEKFKKGDVVKAKIINYDKDKRQIALGIKQLEEDPYEKYTQGTDVKVKINKVMNFGVGVELEPSVEGFIHV</sequence>
<dbReference type="PRINTS" id="PR00681">
    <property type="entry name" value="RIBOSOMALS1"/>
</dbReference>
<evidence type="ECO:0000259" key="9">
    <source>
        <dbReference type="PROSITE" id="PS50126"/>
    </source>
</evidence>
<evidence type="ECO:0000256" key="5">
    <source>
        <dbReference type="ARBA" id="ARBA00023274"/>
    </source>
</evidence>
<feature type="domain" description="S1 motif" evidence="9">
    <location>
        <begin position="616"/>
        <end position="645"/>
    </location>
</feature>
<dbReference type="GO" id="GO:0003729">
    <property type="term" value="F:mRNA binding"/>
    <property type="evidence" value="ECO:0007669"/>
    <property type="project" value="TreeGrafter"/>
</dbReference>
<feature type="domain" description="S1 motif" evidence="9">
    <location>
        <begin position="96"/>
        <end position="167"/>
    </location>
</feature>
<dbReference type="GO" id="GO:0003735">
    <property type="term" value="F:structural constituent of ribosome"/>
    <property type="evidence" value="ECO:0007669"/>
    <property type="project" value="TreeGrafter"/>
</dbReference>
<dbReference type="PROSITE" id="PS50126">
    <property type="entry name" value="S1"/>
    <property type="match status" value="8"/>
</dbReference>
<dbReference type="Gene3D" id="2.40.50.140">
    <property type="entry name" value="Nucleic acid-binding proteins"/>
    <property type="match status" value="6"/>
</dbReference>
<organism evidence="10 11">
    <name type="scientific">Muiribacterium halophilum</name>
    <dbReference type="NCBI Taxonomy" id="2053465"/>
    <lineage>
        <taxon>Bacteria</taxon>
        <taxon>Candidatus Muiribacteriota</taxon>
        <taxon>Candidatus Muiribacteriia</taxon>
        <taxon>Candidatus Muiribacteriales</taxon>
        <taxon>Candidatus Muiribacteriaceae</taxon>
        <taxon>Candidatus Muiribacterium</taxon>
    </lineage>
</organism>
<feature type="domain" description="S1 motif" evidence="9">
    <location>
        <begin position="23"/>
        <end position="87"/>
    </location>
</feature>
<dbReference type="InterPro" id="IPR050437">
    <property type="entry name" value="Ribos_protein_bS1-like"/>
</dbReference>
<dbReference type="SMART" id="SM00316">
    <property type="entry name" value="S1"/>
    <property type="match status" value="7"/>
</dbReference>
<dbReference type="FunFam" id="2.40.50.140:FF:000011">
    <property type="entry name" value="30S ribosomal protein S1"/>
    <property type="match status" value="1"/>
</dbReference>
<dbReference type="EMBL" id="PKTG01000102">
    <property type="protein sequence ID" value="PLX16873.1"/>
    <property type="molecule type" value="Genomic_DNA"/>
</dbReference>
<dbReference type="CDD" id="cd04465">
    <property type="entry name" value="S1_RPS1_repeat_ec2_hs2"/>
    <property type="match status" value="1"/>
</dbReference>
<dbReference type="CDD" id="cd05688">
    <property type="entry name" value="S1_RPS1_repeat_ec3"/>
    <property type="match status" value="2"/>
</dbReference>
<evidence type="ECO:0000256" key="7">
    <source>
        <dbReference type="ARBA" id="ARBA00035293"/>
    </source>
</evidence>
<keyword evidence="4 10" id="KW-0689">Ribosomal protein</keyword>
<evidence type="ECO:0000313" key="10">
    <source>
        <dbReference type="EMBL" id="PLX16873.1"/>
    </source>
</evidence>
<feature type="domain" description="S1 motif" evidence="9">
    <location>
        <begin position="359"/>
        <end position="429"/>
    </location>
</feature>
<dbReference type="PANTHER" id="PTHR10724">
    <property type="entry name" value="30S RIBOSOMAL PROTEIN S1"/>
    <property type="match status" value="1"/>
</dbReference>
<feature type="domain" description="S1 motif" evidence="9">
    <location>
        <begin position="273"/>
        <end position="342"/>
    </location>
</feature>
<dbReference type="GO" id="GO:0006412">
    <property type="term" value="P:translation"/>
    <property type="evidence" value="ECO:0007669"/>
    <property type="project" value="TreeGrafter"/>
</dbReference>
<gene>
    <name evidence="10" type="ORF">C0601_09100</name>
</gene>
<evidence type="ECO:0000256" key="8">
    <source>
        <dbReference type="ARBA" id="ARBA00035517"/>
    </source>
</evidence>
<comment type="similarity">
    <text evidence="1">Belongs to the bacterial ribosomal protein bS1 family.</text>
</comment>
<feature type="domain" description="S1 motif" evidence="9">
    <location>
        <begin position="533"/>
        <end position="603"/>
    </location>
</feature>